<organism evidence="2 3">
    <name type="scientific">Labilithrix luteola</name>
    <dbReference type="NCBI Taxonomy" id="1391654"/>
    <lineage>
        <taxon>Bacteria</taxon>
        <taxon>Pseudomonadati</taxon>
        <taxon>Myxococcota</taxon>
        <taxon>Polyangia</taxon>
        <taxon>Polyangiales</taxon>
        <taxon>Labilitrichaceae</taxon>
        <taxon>Labilithrix</taxon>
    </lineage>
</organism>
<evidence type="ECO:0000313" key="3">
    <source>
        <dbReference type="Proteomes" id="UP000064967"/>
    </source>
</evidence>
<feature type="compositionally biased region" description="Low complexity" evidence="1">
    <location>
        <begin position="133"/>
        <end position="144"/>
    </location>
</feature>
<evidence type="ECO:0000256" key="1">
    <source>
        <dbReference type="SAM" id="MobiDB-lite"/>
    </source>
</evidence>
<dbReference type="Proteomes" id="UP000064967">
    <property type="component" value="Chromosome"/>
</dbReference>
<feature type="region of interest" description="Disordered" evidence="1">
    <location>
        <begin position="133"/>
        <end position="161"/>
    </location>
</feature>
<keyword evidence="3" id="KW-1185">Reference proteome</keyword>
<dbReference type="KEGG" id="llu:AKJ09_04101"/>
<feature type="region of interest" description="Disordered" evidence="1">
    <location>
        <begin position="1"/>
        <end position="27"/>
    </location>
</feature>
<protein>
    <submittedName>
        <fullName evidence="2">Uncharacterized protein</fullName>
    </submittedName>
</protein>
<sequence length="236" mass="25186">MTMGTLPEDEALLDALVQGEREDPSPGKLEALERRLEPFMSTPRPRGFFASVGMRNTLLAALGLGLLAAPLYVMSTRSNAPVNATPAPVVAMPSVAEPASPSPSTESSVSVLDLPAAPVEPAAPKKERVAVARPSASVVTTTTPKVEEPSESEGSFLRRTQSTLVSDPARALAMTRDHSSLYPRGVLLQERDVIAIDALARLGRLAEARTRAAEFRAQYPKSAHLARIQTILGDER</sequence>
<dbReference type="EMBL" id="CP012333">
    <property type="protein sequence ID" value="AKU97437.1"/>
    <property type="molecule type" value="Genomic_DNA"/>
</dbReference>
<evidence type="ECO:0000313" key="2">
    <source>
        <dbReference type="EMBL" id="AKU97437.1"/>
    </source>
</evidence>
<gene>
    <name evidence="2" type="ORF">AKJ09_04101</name>
</gene>
<name>A0A0K1PV80_9BACT</name>
<reference evidence="2 3" key="1">
    <citation type="submission" date="2015-08" db="EMBL/GenBank/DDBJ databases">
        <authorList>
            <person name="Babu N.S."/>
            <person name="Beckwith C.J."/>
            <person name="Beseler K.G."/>
            <person name="Brison A."/>
            <person name="Carone J.V."/>
            <person name="Caskin T.P."/>
            <person name="Diamond M."/>
            <person name="Durham M.E."/>
            <person name="Foxe J.M."/>
            <person name="Go M."/>
            <person name="Henderson B.A."/>
            <person name="Jones I.B."/>
            <person name="McGettigan J.A."/>
            <person name="Micheletti S.J."/>
            <person name="Nasrallah M.E."/>
            <person name="Ortiz D."/>
            <person name="Piller C.R."/>
            <person name="Privatt S.R."/>
            <person name="Schneider S.L."/>
            <person name="Sharp S."/>
            <person name="Smith T.C."/>
            <person name="Stanton J.D."/>
            <person name="Ullery H.E."/>
            <person name="Wilson R.J."/>
            <person name="Serrano M.G."/>
            <person name="Buck G."/>
            <person name="Lee V."/>
            <person name="Wang Y."/>
            <person name="Carvalho R."/>
            <person name="Voegtly L."/>
            <person name="Shi R."/>
            <person name="Duckworth R."/>
            <person name="Johnson A."/>
            <person name="Loviza R."/>
            <person name="Walstead R."/>
            <person name="Shah Z."/>
            <person name="Kiflezghi M."/>
            <person name="Wade K."/>
            <person name="Ball S.L."/>
            <person name="Bradley K.W."/>
            <person name="Asai D.J."/>
            <person name="Bowman C.A."/>
            <person name="Russell D.A."/>
            <person name="Pope W.H."/>
            <person name="Jacobs-Sera D."/>
            <person name="Hendrix R.W."/>
            <person name="Hatfull G.F."/>
        </authorList>
    </citation>
    <scope>NUCLEOTIDE SEQUENCE [LARGE SCALE GENOMIC DNA]</scope>
    <source>
        <strain evidence="2 3">DSM 27648</strain>
    </source>
</reference>
<proteinExistence type="predicted"/>
<accession>A0A0K1PV80</accession>
<dbReference type="AlphaFoldDB" id="A0A0K1PV80"/>
<dbReference type="STRING" id="1391654.AKJ09_04101"/>